<evidence type="ECO:0000313" key="2">
    <source>
        <dbReference type="Proteomes" id="UP001168524"/>
    </source>
</evidence>
<sequence>MKKNFLVVVLLGGMGIAATHHYADAQLLPRIITQAFRPQYEQLLIQDWLKYQNLIQQQEIPRLNTEKIDLSSSAGREKFRQNYVKDAKLIIDANNQNIARIRQATFATESYRNIQSLDMQTLTIMNQLFQDNVIDYYAKHGDTQTFLREPALKIETVSKYQAQQAEMKVLEQLRILAIKKDRRLRHIDADLFSDWLDYSILEHQLYPRDAEWDTFGNLQKLSQRTEYDDVRELQAYQALQPRTATFKKIQQLNVQSIQSNLQIFADFKQPTNAQQALENIKALNKTMQQQDFKTGVELSNQLTAEQQRINKQMVLQLSQALL</sequence>
<organism evidence="1 2">
    <name type="scientific">Acinetobacter thutiue</name>
    <dbReference type="NCBI Taxonomy" id="2998078"/>
    <lineage>
        <taxon>Bacteria</taxon>
        <taxon>Pseudomonadati</taxon>
        <taxon>Pseudomonadota</taxon>
        <taxon>Gammaproteobacteria</taxon>
        <taxon>Moraxellales</taxon>
        <taxon>Moraxellaceae</taxon>
        <taxon>Acinetobacter</taxon>
    </lineage>
</organism>
<name>A0ABT7WSQ3_9GAMM</name>
<keyword evidence="2" id="KW-1185">Reference proteome</keyword>
<evidence type="ECO:0000313" key="1">
    <source>
        <dbReference type="EMBL" id="MDN0015718.1"/>
    </source>
</evidence>
<dbReference type="Proteomes" id="UP001168524">
    <property type="component" value="Unassembled WGS sequence"/>
</dbReference>
<gene>
    <name evidence="1" type="ORF">QTA56_15970</name>
</gene>
<protein>
    <submittedName>
        <fullName evidence="1">Uncharacterized protein</fullName>
    </submittedName>
</protein>
<proteinExistence type="predicted"/>
<comment type="caution">
    <text evidence="1">The sequence shown here is derived from an EMBL/GenBank/DDBJ whole genome shotgun (WGS) entry which is preliminary data.</text>
</comment>
<dbReference type="EMBL" id="JAUDZE010000010">
    <property type="protein sequence ID" value="MDN0015718.1"/>
    <property type="molecule type" value="Genomic_DNA"/>
</dbReference>
<reference evidence="1" key="1">
    <citation type="submission" date="2023-06" db="EMBL/GenBank/DDBJ databases">
        <title>Two novel species of Acinetobacter isolated from motorbike repairing workshop in Vietnam.</title>
        <authorList>
            <person name="Le N.T.T."/>
        </authorList>
    </citation>
    <scope>NUCLEOTIDE SEQUENCE</scope>
    <source>
        <strain evidence="1">VNH17</strain>
    </source>
</reference>
<dbReference type="RefSeq" id="WP_267981983.1">
    <property type="nucleotide sequence ID" value="NZ_JAPQKF010000010.1"/>
</dbReference>
<accession>A0ABT7WSQ3</accession>